<dbReference type="AlphaFoldDB" id="A0AAC9LD08"/>
<accession>A0AAC9LD08</accession>
<gene>
    <name evidence="1" type="ORF">UA74_10310</name>
</gene>
<dbReference type="EMBL" id="CP016076">
    <property type="protein sequence ID" value="APU14125.1"/>
    <property type="molecule type" value="Genomic_DNA"/>
</dbReference>
<name>A0AAC9LD08_9PSEU</name>
<reference evidence="2" key="1">
    <citation type="submission" date="2016-06" db="EMBL/GenBank/DDBJ databases">
        <title>Complete genome sequence of Actinoalloteichus fjordicus DSM 46855 (=ADI127-17), type strain of the new species Actinoalloteichus fjordicus.</title>
        <authorList>
            <person name="Ruckert C."/>
            <person name="Nouioui I."/>
            <person name="Willmese J."/>
            <person name="van Wezel G."/>
            <person name="Klenk H.-P."/>
            <person name="Kalinowski J."/>
            <person name="Zotchev S.B."/>
        </authorList>
    </citation>
    <scope>NUCLEOTIDE SEQUENCE [LARGE SCALE GENOMIC DNA]</scope>
    <source>
        <strain evidence="2">ADI127-7</strain>
    </source>
</reference>
<protein>
    <submittedName>
        <fullName evidence="1">Uncharacterized protein</fullName>
    </submittedName>
</protein>
<organism evidence="1 2">
    <name type="scientific">Actinoalloteichus fjordicus</name>
    <dbReference type="NCBI Taxonomy" id="1612552"/>
    <lineage>
        <taxon>Bacteria</taxon>
        <taxon>Bacillati</taxon>
        <taxon>Actinomycetota</taxon>
        <taxon>Actinomycetes</taxon>
        <taxon>Pseudonocardiales</taxon>
        <taxon>Pseudonocardiaceae</taxon>
        <taxon>Actinoalloteichus</taxon>
    </lineage>
</organism>
<dbReference type="KEGG" id="acad:UA74_10310"/>
<evidence type="ECO:0000313" key="2">
    <source>
        <dbReference type="Proteomes" id="UP000185511"/>
    </source>
</evidence>
<sequence>MTTTDRIHPTGRPGTAMPAFEGAPQVLKLLRKLVTRPLLGEVPVDQRGRRGIPMLCLSRGEEQAELLTALADQLKNATPRRVPHARHSFTAEADDSADQTELILVALRDLAVQLSTGANTKYGRMRFSRFHLVDWLLRQEFSEADDVDLRARLSLRSRRRDRLSRDGEPAAEAFDSRWAVLLRAVGAIRFAVRLRGRIPGVGNEYRWLLRQPYLAPQDPGTFIGFAERLTRNLNVYEDQGQLQRLIVNAFLEDVRAAHRPFPRFLRAFRRTTYTVLLLDRITPANGGNRLLRLINDVRNDIGAFDPLVVVSGSTVIPPDPAELGAADDEGQTRALETRPAVEAEDAYEHWLTLFAHYSRTRHHTAWYLPLEIPPPPAEPQRHRRQLDGIRRFAFRSPPWWARRRYTRTVAVLLAAAVAAGTGQLTIGSVQTYQACGILPWDRDAATIALRDDGECVGVSGDSHVFLDGGSPAISAIERQILTTNRDVEAAHRQEENANRPYATIVYLVAMDTGETTELNSTHEGLMGIAAAQRRLLDGGPESPLIRVHVANAGSRMQHGEWVAQQVGRLADEDDTLVGVVGLDQSREATRRTIRALSNEGLPMVAATLSAAQMPAASPLYRQVSPDNAREAEVAAAFASNVLAAADAGPAEITREIRILSPADENDLYATDLTSKVGDAFAAQGFHVEGAAVGDDAGSNRFRYLPREDSDTAPPDALRANELGRQSCDYPGLIFFAGRPDEFNSFLSGVSGRCQDDPPTILGGDDISRFAADREDRGRWPTVPFHYLSFAVGSPSCNSPSNLYTTMRELFEDVCNATIDPSLDGHAALAYDAFDVFATAITNLQRNNLQIPVRPGMVQHELSRIHGEGSLSGETGRINFGGSVDQQVPEDKVVAVLVSQGSGVPELQGLCGAHQNRDPEGWCETP</sequence>
<dbReference type="Proteomes" id="UP000185511">
    <property type="component" value="Chromosome"/>
</dbReference>
<dbReference type="Gene3D" id="3.40.50.2300">
    <property type="match status" value="2"/>
</dbReference>
<dbReference type="RefSeq" id="WP_075764286.1">
    <property type="nucleotide sequence ID" value="NZ_CP016076.1"/>
</dbReference>
<evidence type="ECO:0000313" key="1">
    <source>
        <dbReference type="EMBL" id="APU14125.1"/>
    </source>
</evidence>
<proteinExistence type="predicted"/>
<keyword evidence="2" id="KW-1185">Reference proteome</keyword>